<reference evidence="5" key="2">
    <citation type="submission" date="2020-05" db="UniProtKB">
        <authorList>
            <consortium name="EnsemblMetazoa"/>
        </authorList>
    </citation>
    <scope>IDENTIFICATION</scope>
    <source>
        <strain evidence="5">Epiroticus2</strain>
    </source>
</reference>
<dbReference type="InterPro" id="IPR011600">
    <property type="entry name" value="Pept_C14_caspase"/>
</dbReference>
<name>A0A240PLY8_9DIPT</name>
<reference evidence="6" key="1">
    <citation type="submission" date="2013-03" db="EMBL/GenBank/DDBJ databases">
        <title>The Genome Sequence of Anopheles epiroticus epiroticus2.</title>
        <authorList>
            <consortium name="The Broad Institute Genomics Platform"/>
            <person name="Neafsey D.E."/>
            <person name="Howell P."/>
            <person name="Walker B."/>
            <person name="Young S.K."/>
            <person name="Zeng Q."/>
            <person name="Gargeya S."/>
            <person name="Fitzgerald M."/>
            <person name="Haas B."/>
            <person name="Abouelleil A."/>
            <person name="Allen A.W."/>
            <person name="Alvarado L."/>
            <person name="Arachchi H.M."/>
            <person name="Berlin A.M."/>
            <person name="Chapman S.B."/>
            <person name="Gainer-Dewar J."/>
            <person name="Goldberg J."/>
            <person name="Griggs A."/>
            <person name="Gujja S."/>
            <person name="Hansen M."/>
            <person name="Howarth C."/>
            <person name="Imamovic A."/>
            <person name="Ireland A."/>
            <person name="Larimer J."/>
            <person name="McCowan C."/>
            <person name="Murphy C."/>
            <person name="Pearson M."/>
            <person name="Poon T.W."/>
            <person name="Priest M."/>
            <person name="Roberts A."/>
            <person name="Saif S."/>
            <person name="Shea T."/>
            <person name="Sisk P."/>
            <person name="Sykes S."/>
            <person name="Wortman J."/>
            <person name="Nusbaum C."/>
            <person name="Birren B."/>
        </authorList>
    </citation>
    <scope>NUCLEOTIDE SEQUENCE [LARGE SCALE GENOMIC DNA]</scope>
    <source>
        <strain evidence="6">Epiroticus2</strain>
    </source>
</reference>
<dbReference type="GO" id="GO:0006508">
    <property type="term" value="P:proteolysis"/>
    <property type="evidence" value="ECO:0007669"/>
    <property type="project" value="InterPro"/>
</dbReference>
<dbReference type="AlphaFoldDB" id="A0A240PLY8"/>
<dbReference type="STRING" id="199890.A0A240PLY8"/>
<evidence type="ECO:0000313" key="6">
    <source>
        <dbReference type="Proteomes" id="UP000075885"/>
    </source>
</evidence>
<dbReference type="GO" id="GO:0006915">
    <property type="term" value="P:apoptotic process"/>
    <property type="evidence" value="ECO:0007669"/>
    <property type="project" value="TreeGrafter"/>
</dbReference>
<dbReference type="Pfam" id="PF00656">
    <property type="entry name" value="Peptidase_C14"/>
    <property type="match status" value="1"/>
</dbReference>
<evidence type="ECO:0000259" key="3">
    <source>
        <dbReference type="PROSITE" id="PS50207"/>
    </source>
</evidence>
<dbReference type="InterPro" id="IPR002398">
    <property type="entry name" value="Pept_C14"/>
</dbReference>
<dbReference type="GO" id="GO:0005737">
    <property type="term" value="C:cytoplasm"/>
    <property type="evidence" value="ECO:0007669"/>
    <property type="project" value="TreeGrafter"/>
</dbReference>
<dbReference type="Gene3D" id="3.40.50.1460">
    <property type="match status" value="1"/>
</dbReference>
<dbReference type="CDD" id="cd00032">
    <property type="entry name" value="CASc"/>
    <property type="match status" value="1"/>
</dbReference>
<dbReference type="Proteomes" id="UP000075885">
    <property type="component" value="Unassembled WGS sequence"/>
</dbReference>
<dbReference type="PANTHER" id="PTHR10454:SF232">
    <property type="entry name" value="AT03047P-RELATED"/>
    <property type="match status" value="1"/>
</dbReference>
<dbReference type="PROSITE" id="PS50208">
    <property type="entry name" value="CASPASE_P20"/>
    <property type="match status" value="1"/>
</dbReference>
<evidence type="ECO:0000256" key="1">
    <source>
        <dbReference type="ARBA" id="ARBA00010134"/>
    </source>
</evidence>
<dbReference type="PROSITE" id="PS50207">
    <property type="entry name" value="CASPASE_P10"/>
    <property type="match status" value="1"/>
</dbReference>
<evidence type="ECO:0000259" key="4">
    <source>
        <dbReference type="PROSITE" id="PS50208"/>
    </source>
</evidence>
<feature type="domain" description="Caspase family p10" evidence="3">
    <location>
        <begin position="157"/>
        <end position="243"/>
    </location>
</feature>
<dbReference type="InterPro" id="IPR015917">
    <property type="entry name" value="Pept_C14A"/>
</dbReference>
<keyword evidence="6" id="KW-1185">Reference proteome</keyword>
<comment type="similarity">
    <text evidence="1 2">Belongs to the peptidase C14A family.</text>
</comment>
<sequence length="244" mass="27632">MDSPPKLEIEKYNTNNPKRGIAVILHDTNNRKGTEKDLKRLIGVLSALKFVVRVITDKTVTEIRTALELVSKEDHSDNDCLVIVAMCHGSKDTLIFDGRELHIKELWENFVGNRCPSLFDKPKLVFVQSCRGEKFDSGSKLETDSAPNLVDPVSVLIPMYAHLLVMYSCYEDYVSYRSEEEGTWFIQALCNVLRSDIENENLLTLLTHVSNLVANRSAETASGSFKQIPVINSMLTKQFYFVPK</sequence>
<dbReference type="EnsemblMetazoa" id="AEPI015223-RA">
    <property type="protein sequence ID" value="AEPI015223-PA"/>
    <property type="gene ID" value="AEPI015223"/>
</dbReference>
<protein>
    <recommendedName>
        <fullName evidence="7">Caspase family p20 domain-containing protein</fullName>
    </recommendedName>
</protein>
<accession>A0A240PLY8</accession>
<dbReference type="SUPFAM" id="SSF52129">
    <property type="entry name" value="Caspase-like"/>
    <property type="match status" value="1"/>
</dbReference>
<dbReference type="InterPro" id="IPR002138">
    <property type="entry name" value="Pept_C14_p10"/>
</dbReference>
<dbReference type="PRINTS" id="PR00376">
    <property type="entry name" value="IL1BCENZYME"/>
</dbReference>
<organism evidence="5 6">
    <name type="scientific">Anopheles epiroticus</name>
    <dbReference type="NCBI Taxonomy" id="199890"/>
    <lineage>
        <taxon>Eukaryota</taxon>
        <taxon>Metazoa</taxon>
        <taxon>Ecdysozoa</taxon>
        <taxon>Arthropoda</taxon>
        <taxon>Hexapoda</taxon>
        <taxon>Insecta</taxon>
        <taxon>Pterygota</taxon>
        <taxon>Neoptera</taxon>
        <taxon>Endopterygota</taxon>
        <taxon>Diptera</taxon>
        <taxon>Nematocera</taxon>
        <taxon>Culicoidea</taxon>
        <taxon>Culicidae</taxon>
        <taxon>Anophelinae</taxon>
        <taxon>Anopheles</taxon>
    </lineage>
</organism>
<evidence type="ECO:0000256" key="2">
    <source>
        <dbReference type="RuleBase" id="RU003971"/>
    </source>
</evidence>
<dbReference type="PANTHER" id="PTHR10454">
    <property type="entry name" value="CASPASE"/>
    <property type="match status" value="1"/>
</dbReference>
<feature type="domain" description="Caspase family p20" evidence="4">
    <location>
        <begin position="31"/>
        <end position="134"/>
    </location>
</feature>
<dbReference type="GO" id="GO:0043525">
    <property type="term" value="P:positive regulation of neuron apoptotic process"/>
    <property type="evidence" value="ECO:0007669"/>
    <property type="project" value="TreeGrafter"/>
</dbReference>
<dbReference type="SMART" id="SM00115">
    <property type="entry name" value="CASc"/>
    <property type="match status" value="1"/>
</dbReference>
<proteinExistence type="inferred from homology"/>
<dbReference type="GO" id="GO:0004197">
    <property type="term" value="F:cysteine-type endopeptidase activity"/>
    <property type="evidence" value="ECO:0007669"/>
    <property type="project" value="InterPro"/>
</dbReference>
<dbReference type="VEuPathDB" id="VectorBase:AEPI015223"/>
<evidence type="ECO:0000313" key="5">
    <source>
        <dbReference type="EnsemblMetazoa" id="AEPI015223-PA"/>
    </source>
</evidence>
<evidence type="ECO:0008006" key="7">
    <source>
        <dbReference type="Google" id="ProtNLM"/>
    </source>
</evidence>
<dbReference type="InterPro" id="IPR001309">
    <property type="entry name" value="Pept_C14_p20"/>
</dbReference>
<dbReference type="InterPro" id="IPR029030">
    <property type="entry name" value="Caspase-like_dom_sf"/>
</dbReference>